<accession>A0A2A2GB63</accession>
<dbReference type="InterPro" id="IPR036388">
    <property type="entry name" value="WH-like_DNA-bd_sf"/>
</dbReference>
<dbReference type="SUPFAM" id="SSF64288">
    <property type="entry name" value="Chorismate lyase-like"/>
    <property type="match status" value="1"/>
</dbReference>
<feature type="domain" description="HTH gntR-type" evidence="4">
    <location>
        <begin position="17"/>
        <end position="85"/>
    </location>
</feature>
<evidence type="ECO:0000259" key="4">
    <source>
        <dbReference type="PROSITE" id="PS50949"/>
    </source>
</evidence>
<dbReference type="InterPro" id="IPR050679">
    <property type="entry name" value="Bact_HTH_transcr_reg"/>
</dbReference>
<dbReference type="SUPFAM" id="SSF46785">
    <property type="entry name" value="Winged helix' DNA-binding domain"/>
    <property type="match status" value="1"/>
</dbReference>
<dbReference type="InterPro" id="IPR011663">
    <property type="entry name" value="UTRA"/>
</dbReference>
<sequence length="277" mass="32179">MVNMTNNEMTMDLKEGIPLHKQISDWLKQEIESGALTSDEKLPSENELSQKFGVSRVTVRRALQTLENEQLIYRCQGLGSFVTDQRTHQSFSILNDFSEELEGSGMEASSKLISFDQVDIADRRDLLSYLDIENKTIAVRLERVRLGDGEPIAYDITWMPIFYGQLIEGYDLEQTTIFQILEDEFDIPIEKGCYRFEASAADEKLSKHLQVEPHTPLLLMNRISYTIGEKPVYYQQRYYRNDKMVFEIMAERRSSKNTSSNDNLPFKEMVPVFRENK</sequence>
<dbReference type="InterPro" id="IPR036390">
    <property type="entry name" value="WH_DNA-bd_sf"/>
</dbReference>
<gene>
    <name evidence="5" type="ORF">CK503_06485</name>
</gene>
<evidence type="ECO:0000256" key="1">
    <source>
        <dbReference type="ARBA" id="ARBA00023015"/>
    </source>
</evidence>
<dbReference type="PANTHER" id="PTHR44846">
    <property type="entry name" value="MANNOSYL-D-GLYCERATE TRANSPORT/METABOLISM SYSTEM REPRESSOR MNGR-RELATED"/>
    <property type="match status" value="1"/>
</dbReference>
<name>A0A2A2GB63_9BACT</name>
<dbReference type="FunFam" id="1.10.10.10:FF:000079">
    <property type="entry name" value="GntR family transcriptional regulator"/>
    <property type="match status" value="1"/>
</dbReference>
<dbReference type="Pfam" id="PF07702">
    <property type="entry name" value="UTRA"/>
    <property type="match status" value="1"/>
</dbReference>
<comment type="caution">
    <text evidence="5">The sequence shown here is derived from an EMBL/GenBank/DDBJ whole genome shotgun (WGS) entry which is preliminary data.</text>
</comment>
<keyword evidence="3" id="KW-0804">Transcription</keyword>
<dbReference type="InterPro" id="IPR028978">
    <property type="entry name" value="Chorismate_lyase_/UTRA_dom_sf"/>
</dbReference>
<protein>
    <submittedName>
        <fullName evidence="5">GntR family transcriptional regulator</fullName>
    </submittedName>
</protein>
<dbReference type="InterPro" id="IPR000524">
    <property type="entry name" value="Tscrpt_reg_HTH_GntR"/>
</dbReference>
<reference evidence="5 6" key="1">
    <citation type="submission" date="2017-08" db="EMBL/GenBank/DDBJ databases">
        <title>Aliifodinibius alkalisoli sp. nov., isolated from saline alkaline soil.</title>
        <authorList>
            <person name="Liu D."/>
            <person name="Zhang G."/>
        </authorList>
    </citation>
    <scope>NUCLEOTIDE SEQUENCE [LARGE SCALE GENOMIC DNA]</scope>
    <source>
        <strain evidence="5 6">WN023</strain>
    </source>
</reference>
<dbReference type="Gene3D" id="1.10.10.10">
    <property type="entry name" value="Winged helix-like DNA-binding domain superfamily/Winged helix DNA-binding domain"/>
    <property type="match status" value="1"/>
</dbReference>
<dbReference type="GO" id="GO:0003677">
    <property type="term" value="F:DNA binding"/>
    <property type="evidence" value="ECO:0007669"/>
    <property type="project" value="UniProtKB-KW"/>
</dbReference>
<dbReference type="AlphaFoldDB" id="A0A2A2GB63"/>
<dbReference type="PANTHER" id="PTHR44846:SF1">
    <property type="entry name" value="MANNOSYL-D-GLYCERATE TRANSPORT_METABOLISM SYSTEM REPRESSOR MNGR-RELATED"/>
    <property type="match status" value="1"/>
</dbReference>
<keyword evidence="1" id="KW-0805">Transcription regulation</keyword>
<evidence type="ECO:0000256" key="2">
    <source>
        <dbReference type="ARBA" id="ARBA00023125"/>
    </source>
</evidence>
<dbReference type="OrthoDB" id="9815017at2"/>
<keyword evidence="6" id="KW-1185">Reference proteome</keyword>
<dbReference type="GO" id="GO:0003700">
    <property type="term" value="F:DNA-binding transcription factor activity"/>
    <property type="evidence" value="ECO:0007669"/>
    <property type="project" value="InterPro"/>
</dbReference>
<dbReference type="Pfam" id="PF00392">
    <property type="entry name" value="GntR"/>
    <property type="match status" value="1"/>
</dbReference>
<evidence type="ECO:0000313" key="6">
    <source>
        <dbReference type="Proteomes" id="UP000218831"/>
    </source>
</evidence>
<dbReference type="SMART" id="SM00866">
    <property type="entry name" value="UTRA"/>
    <property type="match status" value="1"/>
</dbReference>
<dbReference type="SMART" id="SM00345">
    <property type="entry name" value="HTH_GNTR"/>
    <property type="match status" value="1"/>
</dbReference>
<proteinExistence type="predicted"/>
<evidence type="ECO:0000313" key="5">
    <source>
        <dbReference type="EMBL" id="PAU94440.1"/>
    </source>
</evidence>
<dbReference type="GO" id="GO:0045892">
    <property type="term" value="P:negative regulation of DNA-templated transcription"/>
    <property type="evidence" value="ECO:0007669"/>
    <property type="project" value="TreeGrafter"/>
</dbReference>
<dbReference type="Gene3D" id="3.40.1410.10">
    <property type="entry name" value="Chorismate lyase-like"/>
    <property type="match status" value="1"/>
</dbReference>
<organism evidence="5 6">
    <name type="scientific">Fodinibius salipaludis</name>
    <dbReference type="NCBI Taxonomy" id="2032627"/>
    <lineage>
        <taxon>Bacteria</taxon>
        <taxon>Pseudomonadati</taxon>
        <taxon>Balneolota</taxon>
        <taxon>Balneolia</taxon>
        <taxon>Balneolales</taxon>
        <taxon>Balneolaceae</taxon>
        <taxon>Fodinibius</taxon>
    </lineage>
</organism>
<dbReference type="PRINTS" id="PR00035">
    <property type="entry name" value="HTHGNTR"/>
</dbReference>
<dbReference type="Proteomes" id="UP000218831">
    <property type="component" value="Unassembled WGS sequence"/>
</dbReference>
<dbReference type="CDD" id="cd07377">
    <property type="entry name" value="WHTH_GntR"/>
    <property type="match status" value="1"/>
</dbReference>
<dbReference type="PROSITE" id="PS50949">
    <property type="entry name" value="HTH_GNTR"/>
    <property type="match status" value="1"/>
</dbReference>
<keyword evidence="2" id="KW-0238">DNA-binding</keyword>
<dbReference type="EMBL" id="NSKE01000004">
    <property type="protein sequence ID" value="PAU94440.1"/>
    <property type="molecule type" value="Genomic_DNA"/>
</dbReference>
<evidence type="ECO:0000256" key="3">
    <source>
        <dbReference type="ARBA" id="ARBA00023163"/>
    </source>
</evidence>